<evidence type="ECO:0000256" key="1">
    <source>
        <dbReference type="SAM" id="Coils"/>
    </source>
</evidence>
<reference evidence="4 5" key="1">
    <citation type="submission" date="2023-09" db="EMBL/GenBank/DDBJ databases">
        <authorList>
            <person name="Wang M."/>
        </authorList>
    </citation>
    <scope>NUCLEOTIDE SEQUENCE [LARGE SCALE GENOMIC DNA]</scope>
    <source>
        <strain evidence="4">GT-2023</strain>
        <tissue evidence="4">Liver</tissue>
    </source>
</reference>
<comment type="caution">
    <text evidence="4">The sequence shown here is derived from an EMBL/GenBank/DDBJ whole genome shotgun (WGS) entry which is preliminary data.</text>
</comment>
<sequence>MSHIYSAGPTEKQSQPVETESQSPTDGERLTSELRDIISSFMQKVDEFKTCVTTMSMNVEEQQMVLKSMMEAQDQLERNYLTKREEHRALEMQNYRGLTRNTGEFDPDREVEGQIFRIGMHLEDIKEQIDKNVCHVFYPPSSSTPSPPPTEDIHLSSPHLSLHEESVFSISSVRHNMEDNDDEETSEDHTTDGLFPSGTENSFYLQYSTFSTETPGTANEEEENSLTREEDQHYEDILAQASTSTLLEQLTHHRYEETIRHSESSFTSVGPSPGNSPQPTTDKTQSFFSPETDSGFGSFDLSRPNTGLSQTPSVAVSSALSDDVISVLNTSGSDSEASHSNVQTTISMPPRPAQPTVNHLEYEHLVTQAMEARSITQNKPVIASKVDMTVGGATAMHNQVTGGIVVDQLGKSHSVNDMHSASHCSCHNSEVILALQYEVSRLKRALEESLGHLPHESKKTDYPNGRYSLERKHKGQTRSRGASSRCVKTDSNLQTIEDWISSDMELSKSKVTDGEDSDHTTSFQRAFNPTHGQIRTRTNADKRSHDSRTSFKASVESFPLDTSQFSQSGSHRRASIGPAIYSIDSEQTNKSASYRPAMGNLGNIFLNSTKLASSIPAYPTHKPLLQVNYGSSCSLPAGFKVRDQASEPVSTRGRSTQSDSALLPSNVFFQRTSPRSSGRRHRTSREESIHKTLDKALQAAFLMKQTTDRMADALSADLAKAQLQRKLLGLHPLRSRVGTASSFANHRQQRRSSFCQYLVRVWVFLTVTTRKRESKIYYKQTEEMCKLVSPSSTEDITLSVFTVTSKSMTVRWSGHTGASSYKITATPKNSPEPSVFAQFSGSTVMGSVNSLSPNTVYRMRVEAMDNAVNVLSSAETEETTAPEVPLIYQAYSKHSDSITVEFGVVSGATSYIIRAENEDGFFSESLVSTSPGTVVGLLPYTQYTLSVMSVNTGGRSQPSLSVNARTVLVAPDFISSSSSSDIIMIEWSPVDHAVLYSLVMTMEGSDMRVRLNTTETNVTFTDLQPGTTYTIKGNAWDPDGNQSDDIIVYQITRPPVPGDVQIQLTPGRSIDLGVYWQIVRGADGYTAVSSLGQNCSSTSEPYCIISPLSCSQNHTITVTAENAAGPSEPSAPQDLLTFPCPPELVWIEEPKTGNCSVTWSEVPWVDYYIHFMKRDDGLEENCNTTGTTCYFQCTCGYTYLSTVFAYNLAGSSPPSQTVNYTTIPCCPDDLSVSLISTETLEISWSPVRGAELYETIAADGSEWIHCNDTAPVCALSDLTCDSLYSVVVRPCSETQGCNNTCSAHTRRTAPCAPVMLNVTQVNSSTVEVFWMATNTEANYTVTAISLSDSLTCSSSGTSCYISVSCGSTYEVSAYATTPAGRGLPSYSIPLETGPCCPETLSVEQVTQSMTNITWSTATGAQSYITSLTSPRGHARCHTMDTHCLLGCITCGTSYNVSLEAFSITGHKSECSYHGFSASACCPSSVRLYRMDNNTLRVYWRSAPGLYNYTADLYGTRSNYTCTATNGAHGCDISEILCGEVYTVVVAPLTQEGSKVTYCPRRLYSVTCTGNTVGMVIYRGRRSVD</sequence>
<feature type="region of interest" description="Disordered" evidence="2">
    <location>
        <begin position="211"/>
        <end position="231"/>
    </location>
</feature>
<evidence type="ECO:0000259" key="3">
    <source>
        <dbReference type="PROSITE" id="PS50853"/>
    </source>
</evidence>
<feature type="coiled-coil region" evidence="1">
    <location>
        <begin position="59"/>
        <end position="93"/>
    </location>
</feature>
<evidence type="ECO:0000313" key="4">
    <source>
        <dbReference type="EMBL" id="KAL1280892.1"/>
    </source>
</evidence>
<keyword evidence="5" id="KW-1185">Reference proteome</keyword>
<dbReference type="PANTHER" id="PTHR47135">
    <property type="entry name" value="FIBRONECTIN TYPE III DOMAIN-CONTAINING PROTEIN 7"/>
    <property type="match status" value="1"/>
</dbReference>
<accession>A0ABR3NV24</accession>
<feature type="region of interest" description="Disordered" evidence="2">
    <location>
        <begin position="453"/>
        <end position="488"/>
    </location>
</feature>
<feature type="compositionally biased region" description="Polar residues" evidence="2">
    <location>
        <begin position="264"/>
        <end position="292"/>
    </location>
</feature>
<dbReference type="EMBL" id="JAYMGO010000002">
    <property type="protein sequence ID" value="KAL1280892.1"/>
    <property type="molecule type" value="Genomic_DNA"/>
</dbReference>
<dbReference type="InterPro" id="IPR036116">
    <property type="entry name" value="FN3_sf"/>
</dbReference>
<dbReference type="PANTHER" id="PTHR47135:SF1">
    <property type="entry name" value="FIBRONECTIN TYPE III DOMAIN-CONTAINING PROTEIN 7"/>
    <property type="match status" value="1"/>
</dbReference>
<evidence type="ECO:0000313" key="5">
    <source>
        <dbReference type="Proteomes" id="UP001558613"/>
    </source>
</evidence>
<dbReference type="InterPro" id="IPR003961">
    <property type="entry name" value="FN3_dom"/>
</dbReference>
<feature type="compositionally biased region" description="Polar residues" evidence="2">
    <location>
        <begin position="330"/>
        <end position="347"/>
    </location>
</feature>
<feature type="domain" description="Fibronectin type-III" evidence="3">
    <location>
        <begin position="1226"/>
        <end position="1311"/>
    </location>
</feature>
<feature type="domain" description="Fibronectin type-III" evidence="3">
    <location>
        <begin position="970"/>
        <end position="1056"/>
    </location>
</feature>
<dbReference type="SMART" id="SM00060">
    <property type="entry name" value="FN3"/>
    <property type="match status" value="9"/>
</dbReference>
<feature type="domain" description="Fibronectin type-III" evidence="3">
    <location>
        <begin position="1141"/>
        <end position="1225"/>
    </location>
</feature>
<feature type="domain" description="Fibronectin type-III" evidence="3">
    <location>
        <begin position="792"/>
        <end position="883"/>
    </location>
</feature>
<dbReference type="SUPFAM" id="SSF49265">
    <property type="entry name" value="Fibronectin type III"/>
    <property type="match status" value="5"/>
</dbReference>
<dbReference type="CDD" id="cd00063">
    <property type="entry name" value="FN3"/>
    <property type="match status" value="4"/>
</dbReference>
<feature type="region of interest" description="Disordered" evidence="2">
    <location>
        <begin position="260"/>
        <end position="310"/>
    </location>
</feature>
<dbReference type="PROSITE" id="PS50853">
    <property type="entry name" value="FN3"/>
    <property type="match status" value="6"/>
</dbReference>
<protein>
    <recommendedName>
        <fullName evidence="3">Fibronectin type-III domain-containing protein</fullName>
    </recommendedName>
</protein>
<feature type="region of interest" description="Disordered" evidence="2">
    <location>
        <begin position="138"/>
        <end position="157"/>
    </location>
</feature>
<feature type="compositionally biased region" description="Polar residues" evidence="2">
    <location>
        <begin position="11"/>
        <end position="25"/>
    </location>
</feature>
<dbReference type="Proteomes" id="UP001558613">
    <property type="component" value="Unassembled WGS sequence"/>
</dbReference>
<dbReference type="InterPro" id="IPR013783">
    <property type="entry name" value="Ig-like_fold"/>
</dbReference>
<evidence type="ECO:0000256" key="2">
    <source>
        <dbReference type="SAM" id="MobiDB-lite"/>
    </source>
</evidence>
<name>A0ABR3NV24_9TELE</name>
<feature type="domain" description="Fibronectin type-III" evidence="3">
    <location>
        <begin position="1312"/>
        <end position="1395"/>
    </location>
</feature>
<proteinExistence type="predicted"/>
<organism evidence="4 5">
    <name type="scientific">Cirrhinus molitorella</name>
    <name type="common">mud carp</name>
    <dbReference type="NCBI Taxonomy" id="172907"/>
    <lineage>
        <taxon>Eukaryota</taxon>
        <taxon>Metazoa</taxon>
        <taxon>Chordata</taxon>
        <taxon>Craniata</taxon>
        <taxon>Vertebrata</taxon>
        <taxon>Euteleostomi</taxon>
        <taxon>Actinopterygii</taxon>
        <taxon>Neopterygii</taxon>
        <taxon>Teleostei</taxon>
        <taxon>Ostariophysi</taxon>
        <taxon>Cypriniformes</taxon>
        <taxon>Cyprinidae</taxon>
        <taxon>Labeoninae</taxon>
        <taxon>Labeonini</taxon>
        <taxon>Cirrhinus</taxon>
    </lineage>
</organism>
<feature type="domain" description="Fibronectin type-III" evidence="3">
    <location>
        <begin position="884"/>
        <end position="969"/>
    </location>
</feature>
<keyword evidence="1" id="KW-0175">Coiled coil</keyword>
<gene>
    <name evidence="4" type="ORF">QQF64_015492</name>
</gene>
<feature type="region of interest" description="Disordered" evidence="2">
    <location>
        <begin position="177"/>
        <end position="198"/>
    </location>
</feature>
<feature type="region of interest" description="Disordered" evidence="2">
    <location>
        <begin position="1"/>
        <end position="29"/>
    </location>
</feature>
<feature type="region of interest" description="Disordered" evidence="2">
    <location>
        <begin position="330"/>
        <end position="352"/>
    </location>
</feature>
<dbReference type="Gene3D" id="2.60.40.10">
    <property type="entry name" value="Immunoglobulins"/>
    <property type="match status" value="4"/>
</dbReference>